<evidence type="ECO:0000313" key="2">
    <source>
        <dbReference type="EMBL" id="RDB14636.1"/>
    </source>
</evidence>
<protein>
    <submittedName>
        <fullName evidence="2">Uncharacterized protein</fullName>
    </submittedName>
</protein>
<sequence>MLDTASRHLPQFCLPTMESSNQIPDSNTSNFIRQLYGLKTEVLKAKTVNETTLRLWGTILTELCGMARNIPSLHRDANIVSNISIFATLHPGSGVEESRSSARTSPPEHLETLTSEAHCQEAEAGALSDGESNDSDADGVEDPYSGFQPDHTFDETFDFEGYSQRWSAVHDSIALNTKTLMDLTRIPISSGPPMRDGYWVNARPARKCEASCPEPLKELIIAPGLVERALAIVSAKYDLNLPVDDNCITLCQAGVSLTAQIQEHSRESDVERIWLNVFGVFTAQMLNVLMERKTGEEHFFRAGCGKIVHETEGSRRAVIPDLELYGYAPIEIKTVVTLHHLFYNELFYRDGPGTRFEDLWAAILQTKSFGAAVGFNWPEVGCHLFRETQPVVQSWAQMVQKDERIGEFSSYDFSVFLYRPKHLRGVAVLSSIYAADEMTGPHQSAPLQDGISPLLAHLVMWILNVDQDLMAKFDEEIKKILDDPNTVLRTKRKTAVEFDPCIDPKTVWQLPPPEPSPSRPRRTRPRK</sequence>
<dbReference type="OrthoDB" id="3057245at2759"/>
<dbReference type="AlphaFoldDB" id="A0A369J6Z9"/>
<dbReference type="Proteomes" id="UP000076154">
    <property type="component" value="Unassembled WGS sequence"/>
</dbReference>
<name>A0A369J6Z9_HYPMA</name>
<gene>
    <name evidence="2" type="ORF">Hypma_016421</name>
</gene>
<proteinExistence type="predicted"/>
<keyword evidence="3" id="KW-1185">Reference proteome</keyword>
<evidence type="ECO:0000256" key="1">
    <source>
        <dbReference type="SAM" id="MobiDB-lite"/>
    </source>
</evidence>
<accession>A0A369J6Z9</accession>
<comment type="caution">
    <text evidence="2">The sequence shown here is derived from an EMBL/GenBank/DDBJ whole genome shotgun (WGS) entry which is preliminary data.</text>
</comment>
<feature type="region of interest" description="Disordered" evidence="1">
    <location>
        <begin position="506"/>
        <end position="527"/>
    </location>
</feature>
<dbReference type="InParanoid" id="A0A369J6Z9"/>
<organism evidence="2 3">
    <name type="scientific">Hypsizygus marmoreus</name>
    <name type="common">White beech mushroom</name>
    <name type="synonym">Agaricus marmoreus</name>
    <dbReference type="NCBI Taxonomy" id="39966"/>
    <lineage>
        <taxon>Eukaryota</taxon>
        <taxon>Fungi</taxon>
        <taxon>Dikarya</taxon>
        <taxon>Basidiomycota</taxon>
        <taxon>Agaricomycotina</taxon>
        <taxon>Agaricomycetes</taxon>
        <taxon>Agaricomycetidae</taxon>
        <taxon>Agaricales</taxon>
        <taxon>Tricholomatineae</taxon>
        <taxon>Lyophyllaceae</taxon>
        <taxon>Hypsizygus</taxon>
    </lineage>
</organism>
<dbReference type="EMBL" id="LUEZ02000096">
    <property type="protein sequence ID" value="RDB14636.1"/>
    <property type="molecule type" value="Genomic_DNA"/>
</dbReference>
<evidence type="ECO:0000313" key="3">
    <source>
        <dbReference type="Proteomes" id="UP000076154"/>
    </source>
</evidence>
<feature type="region of interest" description="Disordered" evidence="1">
    <location>
        <begin position="121"/>
        <end position="147"/>
    </location>
</feature>
<feature type="compositionally biased region" description="Acidic residues" evidence="1">
    <location>
        <begin position="131"/>
        <end position="141"/>
    </location>
</feature>
<reference evidence="2" key="1">
    <citation type="submission" date="2018-04" db="EMBL/GenBank/DDBJ databases">
        <title>Whole genome sequencing of Hypsizygus marmoreus.</title>
        <authorList>
            <person name="Choi I.-G."/>
            <person name="Min B."/>
            <person name="Kim J.-G."/>
            <person name="Kim S."/>
            <person name="Oh Y.-L."/>
            <person name="Kong W.-S."/>
            <person name="Park H."/>
            <person name="Jeong J."/>
            <person name="Song E.-S."/>
        </authorList>
    </citation>
    <scope>NUCLEOTIDE SEQUENCE [LARGE SCALE GENOMIC DNA]</scope>
    <source>
        <strain evidence="2">51987-8</strain>
    </source>
</reference>